<dbReference type="EMBL" id="CP071060">
    <property type="protein sequence ID" value="QSI76688.1"/>
    <property type="molecule type" value="Genomic_DNA"/>
</dbReference>
<evidence type="ECO:0000313" key="4">
    <source>
        <dbReference type="Proteomes" id="UP000663570"/>
    </source>
</evidence>
<dbReference type="PANTHER" id="PTHR34406">
    <property type="entry name" value="PROTEIN YCEI"/>
    <property type="match status" value="1"/>
</dbReference>
<dbReference type="Gene3D" id="2.40.128.110">
    <property type="entry name" value="Lipid/polyisoprenoid-binding, YceI-like"/>
    <property type="match status" value="1"/>
</dbReference>
<dbReference type="Pfam" id="PF04264">
    <property type="entry name" value="YceI"/>
    <property type="match status" value="1"/>
</dbReference>
<dbReference type="RefSeq" id="WP_172202540.1">
    <property type="nucleotide sequence ID" value="NZ_CP071060.1"/>
</dbReference>
<keyword evidence="1" id="KW-0732">Signal</keyword>
<accession>A0ABX7M4L7</accession>
<feature type="signal peptide" evidence="1">
    <location>
        <begin position="1"/>
        <end position="19"/>
    </location>
</feature>
<dbReference type="InterPro" id="IPR007372">
    <property type="entry name" value="Lipid/polyisoprenoid-bd_YceI"/>
</dbReference>
<name>A0ABX7M4L7_9RHOO</name>
<dbReference type="Proteomes" id="UP000663570">
    <property type="component" value="Chromosome"/>
</dbReference>
<feature type="chain" id="PRO_5046837876" evidence="1">
    <location>
        <begin position="20"/>
        <end position="189"/>
    </location>
</feature>
<dbReference type="InterPro" id="IPR036761">
    <property type="entry name" value="TTHA0802/YceI-like_sf"/>
</dbReference>
<dbReference type="SUPFAM" id="SSF101874">
    <property type="entry name" value="YceI-like"/>
    <property type="match status" value="1"/>
</dbReference>
<dbReference type="PANTHER" id="PTHR34406:SF2">
    <property type="entry name" value="PERIPLASMIC PROTEIN"/>
    <property type="match status" value="1"/>
</dbReference>
<reference evidence="3 4" key="1">
    <citation type="submission" date="2021-02" db="EMBL/GenBank/DDBJ databases">
        <title>Niveibacterium changnyeongensis HC41.</title>
        <authorList>
            <person name="Kang M."/>
        </authorList>
    </citation>
    <scope>NUCLEOTIDE SEQUENCE [LARGE SCALE GENOMIC DNA]</scope>
    <source>
        <strain evidence="3 4">HC41</strain>
    </source>
</reference>
<organism evidence="3 4">
    <name type="scientific">Niveibacterium microcysteis</name>
    <dbReference type="NCBI Taxonomy" id="2811415"/>
    <lineage>
        <taxon>Bacteria</taxon>
        <taxon>Pseudomonadati</taxon>
        <taxon>Pseudomonadota</taxon>
        <taxon>Betaproteobacteria</taxon>
        <taxon>Rhodocyclales</taxon>
        <taxon>Rhodocyclaceae</taxon>
        <taxon>Niveibacterium</taxon>
    </lineage>
</organism>
<gene>
    <name evidence="3" type="ORF">JY500_19865</name>
</gene>
<evidence type="ECO:0000259" key="2">
    <source>
        <dbReference type="SMART" id="SM00867"/>
    </source>
</evidence>
<feature type="domain" description="Lipid/polyisoprenoid-binding YceI-like" evidence="2">
    <location>
        <begin position="23"/>
        <end position="186"/>
    </location>
</feature>
<proteinExistence type="predicted"/>
<keyword evidence="4" id="KW-1185">Reference proteome</keyword>
<evidence type="ECO:0000256" key="1">
    <source>
        <dbReference type="SAM" id="SignalP"/>
    </source>
</evidence>
<protein>
    <submittedName>
        <fullName evidence="3">Polyisoprenoid-binding protein</fullName>
    </submittedName>
</protein>
<sequence>MKKLIIAVTLAALSGAAAAAAETYNFDPTHTWPSFEINHFGLSTQRGRFDKTTGKAVIDFAAKKGSVEAVIETGSINMGFEKWNDHLKSEDFFNAAKFPTMTFKSDNLTFDGDKLVGADGTLTMLGVTKPVKLAVSNFKCVPHPMLKVQACAGDISTTIKRSDWGLNKYVPYVSDEVTIKIPVESLKQQ</sequence>
<dbReference type="SMART" id="SM00867">
    <property type="entry name" value="YceI"/>
    <property type="match status" value="1"/>
</dbReference>
<evidence type="ECO:0000313" key="3">
    <source>
        <dbReference type="EMBL" id="QSI76688.1"/>
    </source>
</evidence>